<sequence length="88" mass="9304">MAVRVLGQDQTKTQTPRANAANPAKTRMNTGFAGHTNSCETLRMTARADGELANIRSVSQAFAIAGTRMDTGDSQDSQLSQTVNAFSG</sequence>
<feature type="compositionally biased region" description="Polar residues" evidence="1">
    <location>
        <begin position="8"/>
        <end position="17"/>
    </location>
</feature>
<proteinExistence type="predicted"/>
<accession>A0ABM9T923</accession>
<reference evidence="2 3" key="1">
    <citation type="submission" date="2015-03" db="EMBL/GenBank/DDBJ databases">
        <authorList>
            <person name="Regsiter A."/>
            <person name="william w."/>
        </authorList>
    </citation>
    <scope>NUCLEOTIDE SEQUENCE [LARGE SCALE GENOMIC DNA]</scope>
    <source>
        <strain evidence="2 3">CB1</strain>
    </source>
</reference>
<evidence type="ECO:0000313" key="3">
    <source>
        <dbReference type="Proteomes" id="UP000078599"/>
    </source>
</evidence>
<dbReference type="Proteomes" id="UP000078599">
    <property type="component" value="Unassembled WGS sequence"/>
</dbReference>
<name>A0ABM9T923_THIA3</name>
<organism evidence="2 3">
    <name type="scientific">Thiomonas arsenitoxydans (strain DSM 22701 / CIP 110005 / 3As)</name>
    <dbReference type="NCBI Taxonomy" id="426114"/>
    <lineage>
        <taxon>Bacteria</taxon>
        <taxon>Pseudomonadati</taxon>
        <taxon>Pseudomonadota</taxon>
        <taxon>Betaproteobacteria</taxon>
        <taxon>Burkholderiales</taxon>
        <taxon>Thiomonas</taxon>
    </lineage>
</organism>
<evidence type="ECO:0000313" key="2">
    <source>
        <dbReference type="EMBL" id="CQR38371.1"/>
    </source>
</evidence>
<keyword evidence="3" id="KW-1185">Reference proteome</keyword>
<protein>
    <submittedName>
        <fullName evidence="2">Uncharacterized protein</fullName>
    </submittedName>
</protein>
<feature type="compositionally biased region" description="Polar residues" evidence="1">
    <location>
        <begin position="72"/>
        <end position="88"/>
    </location>
</feature>
<dbReference type="RefSeq" id="WP_064971603.1">
    <property type="nucleotide sequence ID" value="NZ_LN831667.1"/>
</dbReference>
<dbReference type="EMBL" id="CTRI01000029">
    <property type="protein sequence ID" value="CQR38371.1"/>
    <property type="molecule type" value="Genomic_DNA"/>
</dbReference>
<comment type="caution">
    <text evidence="2">The sequence shown here is derived from an EMBL/GenBank/DDBJ whole genome shotgun (WGS) entry which is preliminary data.</text>
</comment>
<feature type="region of interest" description="Disordered" evidence="1">
    <location>
        <begin position="69"/>
        <end position="88"/>
    </location>
</feature>
<evidence type="ECO:0000256" key="1">
    <source>
        <dbReference type="SAM" id="MobiDB-lite"/>
    </source>
</evidence>
<gene>
    <name evidence="2" type="ORF">THICB1_70411</name>
</gene>
<feature type="region of interest" description="Disordered" evidence="1">
    <location>
        <begin position="1"/>
        <end position="35"/>
    </location>
</feature>